<dbReference type="GO" id="GO:0005737">
    <property type="term" value="C:cytoplasm"/>
    <property type="evidence" value="ECO:0007669"/>
    <property type="project" value="UniProtKB-SubCell"/>
</dbReference>
<evidence type="ECO:0000256" key="5">
    <source>
        <dbReference type="SAM" id="MobiDB-lite"/>
    </source>
</evidence>
<evidence type="ECO:0000256" key="2">
    <source>
        <dbReference type="ARBA" id="ARBA00022490"/>
    </source>
</evidence>
<dbReference type="GO" id="GO:0000278">
    <property type="term" value="P:mitotic cell cycle"/>
    <property type="evidence" value="ECO:0007669"/>
    <property type="project" value="TreeGrafter"/>
</dbReference>
<feature type="region of interest" description="Disordered" evidence="5">
    <location>
        <begin position="47"/>
        <end position="82"/>
    </location>
</feature>
<gene>
    <name evidence="6" type="ORF">LBRM2904_28.2810</name>
</gene>
<evidence type="ECO:0000313" key="7">
    <source>
        <dbReference type="Proteomes" id="UP000319462"/>
    </source>
</evidence>
<dbReference type="PANTHER" id="PTHR22706">
    <property type="entry name" value="ASSEMBLY FACTOR FOR SPINDLE MICROTUBULES"/>
    <property type="match status" value="1"/>
</dbReference>
<dbReference type="KEGG" id="lbz:LBRM_28_2820"/>
<dbReference type="GO" id="GO:0051295">
    <property type="term" value="P:establishment of meiotic spindle localization"/>
    <property type="evidence" value="ECO:0007669"/>
    <property type="project" value="TreeGrafter"/>
</dbReference>
<feature type="region of interest" description="Disordered" evidence="5">
    <location>
        <begin position="127"/>
        <end position="205"/>
    </location>
</feature>
<dbReference type="Proteomes" id="UP000319462">
    <property type="component" value="Chromosome 28"/>
</dbReference>
<dbReference type="PROSITE" id="PS50096">
    <property type="entry name" value="IQ"/>
    <property type="match status" value="6"/>
</dbReference>
<evidence type="ECO:0000313" key="6">
    <source>
        <dbReference type="EMBL" id="SYZ67469.1"/>
    </source>
</evidence>
<dbReference type="GO" id="GO:0000922">
    <property type="term" value="C:spindle pole"/>
    <property type="evidence" value="ECO:0007669"/>
    <property type="project" value="TreeGrafter"/>
</dbReference>
<comment type="subcellular location">
    <subcellularLocation>
        <location evidence="1">Cytoplasm</location>
    </subcellularLocation>
</comment>
<dbReference type="VEuPathDB" id="TriTrypDB:LbrM.28.2820"/>
<dbReference type="EMBL" id="LS997627">
    <property type="protein sequence ID" value="SYZ67469.1"/>
    <property type="molecule type" value="Genomic_DNA"/>
</dbReference>
<keyword evidence="4" id="KW-0112">Calmodulin-binding</keyword>
<dbReference type="GO" id="GO:0007051">
    <property type="term" value="P:spindle organization"/>
    <property type="evidence" value="ECO:0007669"/>
    <property type="project" value="TreeGrafter"/>
</dbReference>
<feature type="compositionally biased region" description="Polar residues" evidence="5">
    <location>
        <begin position="1532"/>
        <end position="1542"/>
    </location>
</feature>
<protein>
    <submittedName>
        <fullName evidence="6">IQ_calmodulin-binding_motif_containing_protein</fullName>
    </submittedName>
</protein>
<feature type="compositionally biased region" description="Low complexity" evidence="5">
    <location>
        <begin position="134"/>
        <end position="151"/>
    </location>
</feature>
<dbReference type="RefSeq" id="XP_001566308.1">
    <property type="nucleotide sequence ID" value="XM_001566258.1"/>
</dbReference>
<feature type="compositionally biased region" description="Polar residues" evidence="5">
    <location>
        <begin position="167"/>
        <end position="183"/>
    </location>
</feature>
<evidence type="ECO:0000256" key="1">
    <source>
        <dbReference type="ARBA" id="ARBA00004496"/>
    </source>
</evidence>
<accession>A0A3P3ZB45</accession>
<dbReference type="SMART" id="SM00015">
    <property type="entry name" value="IQ"/>
    <property type="match status" value="10"/>
</dbReference>
<evidence type="ECO:0000256" key="3">
    <source>
        <dbReference type="ARBA" id="ARBA00022737"/>
    </source>
</evidence>
<keyword evidence="3" id="KW-0677">Repeat</keyword>
<name>A0A3P3ZB45_LEIBR</name>
<dbReference type="Gene3D" id="1.20.5.190">
    <property type="match status" value="2"/>
</dbReference>
<feature type="region of interest" description="Disordered" evidence="5">
    <location>
        <begin position="1516"/>
        <end position="1549"/>
    </location>
</feature>
<evidence type="ECO:0000256" key="4">
    <source>
        <dbReference type="ARBA" id="ARBA00022860"/>
    </source>
</evidence>
<feature type="region of interest" description="Disordered" evidence="5">
    <location>
        <begin position="774"/>
        <end position="793"/>
    </location>
</feature>
<feature type="compositionally biased region" description="Low complexity" evidence="5">
    <location>
        <begin position="363"/>
        <end position="376"/>
    </location>
</feature>
<dbReference type="InterPro" id="IPR000048">
    <property type="entry name" value="IQ_motif_EF-hand-BS"/>
</dbReference>
<feature type="compositionally biased region" description="Low complexity" evidence="5">
    <location>
        <begin position="776"/>
        <end position="792"/>
    </location>
</feature>
<organism evidence="6 7">
    <name type="scientific">Leishmania braziliensis MHOM/BR/75/M2904</name>
    <dbReference type="NCBI Taxonomy" id="420245"/>
    <lineage>
        <taxon>Eukaryota</taxon>
        <taxon>Discoba</taxon>
        <taxon>Euglenozoa</taxon>
        <taxon>Kinetoplastea</taxon>
        <taxon>Metakinetoplastina</taxon>
        <taxon>Trypanosomatida</taxon>
        <taxon>Trypanosomatidae</taxon>
        <taxon>Leishmaniinae</taxon>
        <taxon>Leishmania</taxon>
        <taxon>Leishmania braziliensis species complex</taxon>
    </lineage>
</organism>
<sequence>MFTETQPKEVVLQGARKASPTFAKDAGIVQAAATMVHKVGVSEPMKAQRGSSATCGGGALPPIHTKTASTSETAVVPRPRKQRPLSDFQELHQRLVADGQAFPVMLPAVGDLPGQRPSAALGIASTLRSGDEVPSSSFSPAPRRPPSTSRPAARHRRMHASLPRQARQPSTSPNGLRATSTRASGVGWMERRRHSGQASRRTGLKSLKQQVEGDEAAADQLMQAGNTGGALMLLSHTLKSVLDYRVSLNSGSSRINVVGSTVSARAAPAAPPPGEPGAAWAAKTAQRLAEVYTVIANNAGVRCSTAAEPIQIQEAYFQAAMRYVVKKSTEDLFSEWTAGSAAATSKGQSPHPPQPQSHRRLPARSAAPPSAREPPSCFSSTCPGKSKDGDQQQNEQPAVVRRLLRCAVRTNAAVCLGDSATLGGQARIIYELLKALAESDGVWSMTVLYNLAVAFLRVGGYDDAAEAIARFMELSWHYLEWAQHMHETDDDGSVTSVTAAVHTQAALQLICGHHFIAAMAAWCEPHGLTELYHCELASACAERYLDHADKAQRECQHRLAAAQARAAAAGASAPEESTRTATDGPPTLLLLPYMTQDLVFSCPSSTAVAAMGGVASTTVTVHLLVEALAASSSLSASLPAEVRAYVREVQKGDALRYWARAALRAGASPPFLSAAVAASTATPVPPALVVLLNHREEGEDVWTRESWMTSQVRKVAADDASSSLRRLLSAATTTGVSCASVIALTSQRFGAVPGMQPDASASLIAPAAPTPHYELGASSGAPSPRKSSKPAPLFVTTLPSSAYDRYRKLRDGVVTQLGNAEQMVQQGAGVEDAVELLAVEGDAKVAARTERARSCSMAVSKSLPADAAAVHSRERHMTTLFVGASGTATSPAASLPREVRGGDITAACGFLGEEMPEYHDARSVTTTAALDHTLLGVPIRPSELLRQLDWETEARYSRLVADPLADLQRVASTCIQGWWRMQLARQVRRRRAADVETCLRRDAAAVRIQSGLRHWKECAPAKRELHRLRAYRERVRSTTILQAFVQQRASVEVWGRACLVWYKVLVKQREMEARRAAAAVTLQSWWRMHMARRQLCDSVTAVIRLQCWWRCALARRELRTRHVHHRLAQEQWRYERLPQIILVQRWWRACRSRWAVGDLLCQRQRSLEGYLRALESSYDAVMRTHLRSVENVEAAMRCVLAALAGARDRRQLGQLAMRARVRQRAVHSFVLQWRGREEMRQLRRDRAAALALQRRREEVAVATVTLQSWVRSWLPRRCAARERASRAFQHACALKIWDAFRHYRARQALVSGRTQCGMLGVVRRLAEVRNDAATRIQSMWRMHCTQREFFDLLKFMLRDRHEYATAVQRCWRGHYARAVLAPRRAARVREYEARLQDRTVLQCAAVRAQSFYRMYRTRIQLLRLGVLLPPTFMHRITAARRIQTSWRTYTAYRHVLYLRLQRSYAFKLVQSQEALHTYATLIQAAARSYLVRRGRLPRPEPAPNVLVSVKTSTKLPIPRPPSLPRARVAPESGSTPLHSVTSGGHGVETSPTSLALMRAPATVLQTIAMPMVSSCCTTAAVHSSPPDFGDRPSAPSLVTVVSPTLFQTTRAAKSCSNSASLSCLSSTPDKPLYLLQSDSTDGAWSARSARHPASSSGERAAIDSQQVVASSHDTARLSAPTKDSVAETTAYSADPESDVQAMMELPVAQCSIACSSSLCHHTPQEVEAAVRIQASWRGYRVRCTIEFYYEEYYEEVDEEGEEVMEEKSQYTNTLSLSESRERWDMVHHL</sequence>
<keyword evidence="2" id="KW-0963">Cytoplasm</keyword>
<reference evidence="6 7" key="1">
    <citation type="submission" date="2018-09" db="EMBL/GenBank/DDBJ databases">
        <authorList>
            <person name="Peiro R."/>
            <person name="Begona"/>
            <person name="Cbmso G."/>
            <person name="Lopez M."/>
            <person name="Gonzalez S."/>
        </authorList>
    </citation>
    <scope>NUCLEOTIDE SEQUENCE [LARGE SCALE GENOMIC DNA]</scope>
</reference>
<dbReference type="InterPro" id="IPR051185">
    <property type="entry name" value="ASPM"/>
</dbReference>
<dbReference type="Pfam" id="PF00612">
    <property type="entry name" value="IQ"/>
    <property type="match status" value="5"/>
</dbReference>
<proteinExistence type="predicted"/>
<dbReference type="GO" id="GO:0005516">
    <property type="term" value="F:calmodulin binding"/>
    <property type="evidence" value="ECO:0007669"/>
    <property type="project" value="UniProtKB-KW"/>
</dbReference>
<feature type="region of interest" description="Disordered" evidence="5">
    <location>
        <begin position="338"/>
        <end position="396"/>
    </location>
</feature>
<dbReference type="PANTHER" id="PTHR22706:SF1">
    <property type="entry name" value="ASSEMBLY FACTOR FOR SPINDLE MICROTUBULES"/>
    <property type="match status" value="1"/>
</dbReference>